<dbReference type="InterPro" id="IPR029016">
    <property type="entry name" value="GAF-like_dom_sf"/>
</dbReference>
<dbReference type="InterPro" id="IPR001633">
    <property type="entry name" value="EAL_dom"/>
</dbReference>
<dbReference type="GO" id="GO:0071111">
    <property type="term" value="F:cyclic-guanylate-specific phosphodiesterase activity"/>
    <property type="evidence" value="ECO:0007669"/>
    <property type="project" value="InterPro"/>
</dbReference>
<name>A0A3M5PAZ9_PSEVI</name>
<dbReference type="Pfam" id="PF01590">
    <property type="entry name" value="GAF"/>
    <property type="match status" value="1"/>
</dbReference>
<organism evidence="2 3">
    <name type="scientific">Pseudomonas viridiflava</name>
    <name type="common">Phytomonas viridiflava</name>
    <dbReference type="NCBI Taxonomy" id="33069"/>
    <lineage>
        <taxon>Bacteria</taxon>
        <taxon>Pseudomonadati</taxon>
        <taxon>Pseudomonadota</taxon>
        <taxon>Gammaproteobacteria</taxon>
        <taxon>Pseudomonadales</taxon>
        <taxon>Pseudomonadaceae</taxon>
        <taxon>Pseudomonas</taxon>
    </lineage>
</organism>
<reference evidence="2 3" key="1">
    <citation type="submission" date="2018-08" db="EMBL/GenBank/DDBJ databases">
        <title>Recombination of ecologically and evolutionarily significant loci maintains genetic cohesion in the Pseudomonas syringae species complex.</title>
        <authorList>
            <person name="Dillon M."/>
            <person name="Thakur S."/>
            <person name="Almeida R.N.D."/>
            <person name="Weir B.S."/>
            <person name="Guttman D.S."/>
        </authorList>
    </citation>
    <scope>NUCLEOTIDE SEQUENCE [LARGE SCALE GENOMIC DNA]</scope>
    <source>
        <strain evidence="2 3">ICMP 19473</strain>
    </source>
</reference>
<dbReference type="Gene3D" id="3.30.70.270">
    <property type="match status" value="1"/>
</dbReference>
<dbReference type="SUPFAM" id="SSF55073">
    <property type="entry name" value="Nucleotide cyclase"/>
    <property type="match status" value="1"/>
</dbReference>
<dbReference type="CDD" id="cd01948">
    <property type="entry name" value="EAL"/>
    <property type="match status" value="1"/>
</dbReference>
<sequence>MTHVAPAEKPMNACAPIPFNETQRLLRIAELCVLENTADDVFDEIVEMTAEFFDAPIALISIVDEHRQWFRARVGLQAQETPRDVSFCAYTILADEPFEVPNATLDERFMDNNLVTGHPNIRYYAGAPLITDDGIALGSLCVIDTSPRPPMSEKQALMLKRFASLVMKRIVGLRMSCFIDQPTGLYNRSRLQEDISQALSSKQPHRLVAVDMITPEFLNDIVKALGYSYSQDMVMAIKQRLQNLLPVDCSLYKVSPTRFGFLLPGDAANEDMFRAILKDFEMPVQCRGIPVQMQVGLGVVALDNDASSEEDWMRLVISAADNARDRNAGWAMYEPHSDAAQQRAFRLLSSLTHAVHAHDQLRLVYQPRIDLVSGHCTSVEALLRWNHPTMGPIGPAEFVPLAEKTALMRPLSLWVLKTAIEQAAQWQSEGFDFRIAINVTPEDLTGPAFTDTMIRLLKEHDIHPTRFELEFTESALMQNPAEVRSQLERMREMGMDVAIDDFGTGYSNWNYLRQLPATTVKLDQSLIRNLVSDETDQRLVKALIGLAKKLGYCVVAEGIETDEIRKLVKQWGCDEGQGYLIAKPIEADTMVSWLSPTHPLQSVAEATRAAASRDKRL</sequence>
<dbReference type="SUPFAM" id="SSF141868">
    <property type="entry name" value="EAL domain-like"/>
    <property type="match status" value="1"/>
</dbReference>
<dbReference type="Pfam" id="PF00563">
    <property type="entry name" value="EAL"/>
    <property type="match status" value="1"/>
</dbReference>
<dbReference type="Proteomes" id="UP000273854">
    <property type="component" value="Unassembled WGS sequence"/>
</dbReference>
<evidence type="ECO:0000313" key="2">
    <source>
        <dbReference type="EMBL" id="RMT81213.1"/>
    </source>
</evidence>
<dbReference type="PROSITE" id="PS50883">
    <property type="entry name" value="EAL"/>
    <property type="match status" value="1"/>
</dbReference>
<dbReference type="SMART" id="SM00267">
    <property type="entry name" value="GGDEF"/>
    <property type="match status" value="1"/>
</dbReference>
<gene>
    <name evidence="2" type="ORF">ALP40_05129</name>
</gene>
<dbReference type="Pfam" id="PF00990">
    <property type="entry name" value="GGDEF"/>
    <property type="match status" value="1"/>
</dbReference>
<proteinExistence type="predicted"/>
<dbReference type="InterPro" id="IPR003018">
    <property type="entry name" value="GAF"/>
</dbReference>
<dbReference type="SMART" id="SM00052">
    <property type="entry name" value="EAL"/>
    <property type="match status" value="1"/>
</dbReference>
<evidence type="ECO:0000313" key="3">
    <source>
        <dbReference type="Proteomes" id="UP000273854"/>
    </source>
</evidence>
<dbReference type="PANTHER" id="PTHR33121">
    <property type="entry name" value="CYCLIC DI-GMP PHOSPHODIESTERASE PDEF"/>
    <property type="match status" value="1"/>
</dbReference>
<feature type="domain" description="EAL" evidence="1">
    <location>
        <begin position="344"/>
        <end position="598"/>
    </location>
</feature>
<dbReference type="PANTHER" id="PTHR33121:SF19">
    <property type="entry name" value="CYCLIC DI-GMP PHOSPHODIESTERASE PA2567"/>
    <property type="match status" value="1"/>
</dbReference>
<dbReference type="SUPFAM" id="SSF55781">
    <property type="entry name" value="GAF domain-like"/>
    <property type="match status" value="1"/>
</dbReference>
<dbReference type="InterPro" id="IPR000160">
    <property type="entry name" value="GGDEF_dom"/>
</dbReference>
<dbReference type="InterPro" id="IPR029787">
    <property type="entry name" value="Nucleotide_cyclase"/>
</dbReference>
<dbReference type="EMBL" id="RBTP01000036">
    <property type="protein sequence ID" value="RMT81213.1"/>
    <property type="molecule type" value="Genomic_DNA"/>
</dbReference>
<accession>A0A3M5PAZ9</accession>
<protein>
    <submittedName>
        <fullName evidence="2">GAF domain/GGDEF domain/EAL domain-containing protein</fullName>
    </submittedName>
</protein>
<evidence type="ECO:0000259" key="1">
    <source>
        <dbReference type="PROSITE" id="PS50883"/>
    </source>
</evidence>
<dbReference type="AlphaFoldDB" id="A0A3M5PAZ9"/>
<dbReference type="InterPro" id="IPR043128">
    <property type="entry name" value="Rev_trsase/Diguanyl_cyclase"/>
</dbReference>
<dbReference type="Gene3D" id="3.30.450.40">
    <property type="match status" value="1"/>
</dbReference>
<dbReference type="InterPro" id="IPR035919">
    <property type="entry name" value="EAL_sf"/>
</dbReference>
<comment type="caution">
    <text evidence="2">The sequence shown here is derived from an EMBL/GenBank/DDBJ whole genome shotgun (WGS) entry which is preliminary data.</text>
</comment>
<dbReference type="InterPro" id="IPR050706">
    <property type="entry name" value="Cyclic-di-GMP_PDE-like"/>
</dbReference>
<dbReference type="Gene3D" id="3.20.20.450">
    <property type="entry name" value="EAL domain"/>
    <property type="match status" value="1"/>
</dbReference>